<keyword evidence="2" id="KW-0285">Flavoprotein</keyword>
<organism evidence="6 7">
    <name type="scientific">Vitreoscilla stercoraria</name>
    <dbReference type="NCBI Taxonomy" id="61"/>
    <lineage>
        <taxon>Bacteria</taxon>
        <taxon>Pseudomonadati</taxon>
        <taxon>Pseudomonadota</taxon>
        <taxon>Betaproteobacteria</taxon>
        <taxon>Neisseriales</taxon>
        <taxon>Neisseriaceae</taxon>
        <taxon>Vitreoscilla</taxon>
    </lineage>
</organism>
<reference evidence="6" key="1">
    <citation type="submission" date="2021-12" db="EMBL/GenBank/DDBJ databases">
        <authorList>
            <person name="Veyrier F.J."/>
        </authorList>
    </citation>
    <scope>NUCLEOTIDE SEQUENCE</scope>
    <source>
        <strain evidence="6">SAG 1488-6</strain>
    </source>
</reference>
<dbReference type="Gene3D" id="1.10.8.260">
    <property type="entry name" value="HI0933 insert domain-like"/>
    <property type="match status" value="1"/>
</dbReference>
<dbReference type="PRINTS" id="PR00411">
    <property type="entry name" value="PNDRDTASEI"/>
</dbReference>
<dbReference type="PRINTS" id="PR00368">
    <property type="entry name" value="FADPNR"/>
</dbReference>
<feature type="domain" description="RsdA/BaiN/AoA(So)-like insert" evidence="5">
    <location>
        <begin position="185"/>
        <end position="346"/>
    </location>
</feature>
<gene>
    <name evidence="6" type="ORF">LVJ81_07325</name>
</gene>
<keyword evidence="3" id="KW-0274">FAD</keyword>
<evidence type="ECO:0000259" key="5">
    <source>
        <dbReference type="Pfam" id="PF22780"/>
    </source>
</evidence>
<dbReference type="NCBIfam" id="TIGR00275">
    <property type="entry name" value="aminoacetone oxidase family FAD-binding enzyme"/>
    <property type="match status" value="1"/>
</dbReference>
<dbReference type="Gene3D" id="3.50.50.60">
    <property type="entry name" value="FAD/NAD(P)-binding domain"/>
    <property type="match status" value="1"/>
</dbReference>
<dbReference type="PANTHER" id="PTHR42887">
    <property type="entry name" value="OS12G0638800 PROTEIN"/>
    <property type="match status" value="1"/>
</dbReference>
<comment type="cofactor">
    <cofactor evidence="1">
        <name>FAD</name>
        <dbReference type="ChEBI" id="CHEBI:57692"/>
    </cofactor>
</comment>
<accession>A0ABY4E6U8</accession>
<dbReference type="Proteomes" id="UP000832034">
    <property type="component" value="Chromosome"/>
</dbReference>
<reference evidence="6" key="2">
    <citation type="journal article" date="2022" name="Res Sq">
        <title>Evolution of multicellular longitudinally dividing oral cavity symbionts (Neisseriaceae).</title>
        <authorList>
            <person name="Nyongesa S."/>
            <person name="Weber P."/>
            <person name="Bernet E."/>
            <person name="Pullido F."/>
            <person name="Nieckarz M."/>
            <person name="Delaby M."/>
            <person name="Nieves C."/>
            <person name="Viehboeck T."/>
            <person name="Krause N."/>
            <person name="Rivera-Millot A."/>
            <person name="Nakamura A."/>
            <person name="Vischer N."/>
            <person name="VanNieuwenhze M."/>
            <person name="Brun Y."/>
            <person name="Cava F."/>
            <person name="Bulgheresi S."/>
            <person name="Veyrier F."/>
        </authorList>
    </citation>
    <scope>NUCLEOTIDE SEQUENCE</scope>
    <source>
        <strain evidence="6">SAG 1488-6</strain>
    </source>
</reference>
<dbReference type="Gene3D" id="2.40.30.10">
    <property type="entry name" value="Translation factors"/>
    <property type="match status" value="1"/>
</dbReference>
<dbReference type="SUPFAM" id="SSF160996">
    <property type="entry name" value="HI0933 insert domain-like"/>
    <property type="match status" value="1"/>
</dbReference>
<feature type="domain" description="RsdA/BaiN/AoA(So)-like Rossmann fold-like" evidence="4">
    <location>
        <begin position="6"/>
        <end position="399"/>
    </location>
</feature>
<evidence type="ECO:0000313" key="6">
    <source>
        <dbReference type="EMBL" id="UOO91480.1"/>
    </source>
</evidence>
<sequence length="404" mass="44947">MSQHFDTIIIGGGASGFFAAAQLAELRPDLSIAILERGKDVLSKVKISGGGRCNVTHACFVPNELTKFYPRGERELKGPFHSFCTGDTMAWFENRGVRLKIEEDGRIFPESDDSQTIIDCLIKATQNAQVLTSTTVHSLYQQEGVWQLMSNKGLFSAQKVVVATGSNPKVWEMMATLEHDIVPPVPSLFTFNTKDKRLQDLMGVAANPVNVKIKGQNLQAKGPLLITHWGMSGPAILRLSAWGARALADVNYQFELVVNWTAEYTHDEIIEELLAFKQEHPKKTISKYPQHHIPNRLWHSLVQASGIAETLIWADANKKQLQQLAEQMTQCTFQIHGKSIFKEEFVTAGGMALKQINFKTMQSKLHENLYFTGEVLDIDAITGGFNFQNAWTTGFLAAQAIAAQ</sequence>
<name>A0ABY4E6U8_VITST</name>
<dbReference type="RefSeq" id="WP_019959066.1">
    <property type="nucleotide sequence ID" value="NZ_CP091512.1"/>
</dbReference>
<dbReference type="InterPro" id="IPR036188">
    <property type="entry name" value="FAD/NAD-bd_sf"/>
</dbReference>
<dbReference type="PANTHER" id="PTHR42887:SF2">
    <property type="entry name" value="OS12G0638800 PROTEIN"/>
    <property type="match status" value="1"/>
</dbReference>
<dbReference type="InterPro" id="IPR057661">
    <property type="entry name" value="RsdA/BaiN/AoA(So)_Rossmann"/>
</dbReference>
<dbReference type="Pfam" id="PF03486">
    <property type="entry name" value="HI0933_like"/>
    <property type="match status" value="1"/>
</dbReference>
<evidence type="ECO:0000256" key="3">
    <source>
        <dbReference type="ARBA" id="ARBA00022827"/>
    </source>
</evidence>
<evidence type="ECO:0000256" key="2">
    <source>
        <dbReference type="ARBA" id="ARBA00022630"/>
    </source>
</evidence>
<dbReference type="InterPro" id="IPR023166">
    <property type="entry name" value="BaiN-like_dom_sf"/>
</dbReference>
<dbReference type="EMBL" id="CP091512">
    <property type="protein sequence ID" value="UOO91480.1"/>
    <property type="molecule type" value="Genomic_DNA"/>
</dbReference>
<keyword evidence="7" id="KW-1185">Reference proteome</keyword>
<dbReference type="InterPro" id="IPR004792">
    <property type="entry name" value="BaiN-like"/>
</dbReference>
<evidence type="ECO:0000313" key="7">
    <source>
        <dbReference type="Proteomes" id="UP000832034"/>
    </source>
</evidence>
<evidence type="ECO:0000259" key="4">
    <source>
        <dbReference type="Pfam" id="PF03486"/>
    </source>
</evidence>
<protein>
    <submittedName>
        <fullName evidence="6">NAD(P)/FAD-dependent oxidoreductase</fullName>
    </submittedName>
</protein>
<dbReference type="InterPro" id="IPR055178">
    <property type="entry name" value="RsdA/BaiN/AoA(So)-like_dom"/>
</dbReference>
<proteinExistence type="predicted"/>
<dbReference type="SUPFAM" id="SSF51905">
    <property type="entry name" value="FAD/NAD(P)-binding domain"/>
    <property type="match status" value="1"/>
</dbReference>
<dbReference type="Pfam" id="PF22780">
    <property type="entry name" value="HI0933_like_1st"/>
    <property type="match status" value="1"/>
</dbReference>
<evidence type="ECO:0000256" key="1">
    <source>
        <dbReference type="ARBA" id="ARBA00001974"/>
    </source>
</evidence>